<organism evidence="1">
    <name type="scientific">Mus musculus</name>
    <name type="common">Mouse</name>
    <dbReference type="NCBI Taxonomy" id="10090"/>
    <lineage>
        <taxon>Eukaryota</taxon>
        <taxon>Metazoa</taxon>
        <taxon>Chordata</taxon>
        <taxon>Craniata</taxon>
        <taxon>Vertebrata</taxon>
        <taxon>Euteleostomi</taxon>
        <taxon>Mammalia</taxon>
        <taxon>Eutheria</taxon>
        <taxon>Euarchontoglires</taxon>
        <taxon>Glires</taxon>
        <taxon>Rodentia</taxon>
        <taxon>Myomorpha</taxon>
        <taxon>Muroidea</taxon>
        <taxon>Muridae</taxon>
        <taxon>Murinae</taxon>
        <taxon>Mus</taxon>
        <taxon>Mus</taxon>
    </lineage>
</organism>
<gene>
    <name evidence="2" type="primary">Gm16551</name>
    <name evidence="1" type="synonym">Onecut1</name>
</gene>
<dbReference type="EMBL" id="BC023444">
    <property type="protein sequence ID" value="AAH23444.1"/>
    <property type="molecule type" value="mRNA"/>
</dbReference>
<dbReference type="AGR" id="MGI:4414971"/>
<protein>
    <submittedName>
        <fullName evidence="1">Onecut1 protein</fullName>
    </submittedName>
</protein>
<reference evidence="1" key="1">
    <citation type="journal article" date="2004" name="Genome Res.">
        <title>The status, quality, and expansion of the NIH full-length cDNA project: the Mammalian Gene Collection (MGC).</title>
        <authorList>
            <consortium name="The MGC Project Team"/>
            <person name="Gerhard D.S."/>
            <person name="Wagner L."/>
            <person name="Feingold E.A."/>
            <person name="Shenmen C.M."/>
            <person name="Grouse L.H."/>
            <person name="Schuler G."/>
            <person name="Klein S.L."/>
            <person name="Old S."/>
            <person name="Rasooly R."/>
            <person name="Good P."/>
            <person name="Guyer M."/>
            <person name="Peck A.M."/>
            <person name="Derge J.G."/>
            <person name="Lipman D."/>
            <person name="Collins F.S."/>
            <person name="Jang W."/>
            <person name="Sherry S."/>
            <person name="Feolo M."/>
            <person name="Misquitta L."/>
            <person name="Lee E."/>
            <person name="Rotmistrovsky K."/>
            <person name="Greenhut S.F."/>
            <person name="Schaefer C.F."/>
            <person name="Buetow K."/>
            <person name="Bonner T.I."/>
            <person name="Haussler D."/>
            <person name="Kent J."/>
            <person name="Kiekhaus M."/>
            <person name="Furey T."/>
            <person name="Brent M."/>
            <person name="Prange C."/>
            <person name="Schreiber K."/>
            <person name="Shapiro N."/>
            <person name="Bhat N.K."/>
            <person name="Hopkins R.F."/>
            <person name="Hsie F."/>
            <person name="Driscoll T."/>
            <person name="Soares M.B."/>
            <person name="Casavant T.L."/>
            <person name="Scheetz T.E."/>
            <person name="Brown-stein M.J."/>
            <person name="Usdin T.B."/>
            <person name="Toshiyuki S."/>
            <person name="Carninci P."/>
            <person name="Piao Y."/>
            <person name="Dudekula D.B."/>
            <person name="Ko M.S."/>
            <person name="Kawakami K."/>
            <person name="Suzuki Y."/>
            <person name="Sugano S."/>
            <person name="Gruber C.E."/>
            <person name="Smith M.R."/>
            <person name="Simmons B."/>
            <person name="Moore T."/>
            <person name="Waterman R."/>
            <person name="Johnson S.L."/>
            <person name="Ruan Y."/>
            <person name="Wei C.L."/>
            <person name="Mathavan S."/>
            <person name="Gunaratne P.H."/>
            <person name="Wu J."/>
            <person name="Garcia A.M."/>
            <person name="Hulyk S.W."/>
            <person name="Fuh E."/>
            <person name="Yuan Y."/>
            <person name="Sneed A."/>
            <person name="Kowis C."/>
            <person name="Hodgson A."/>
            <person name="Muzny D.M."/>
            <person name="McPherson J."/>
            <person name="Gibbs R.A."/>
            <person name="Fahey J."/>
            <person name="Helton E."/>
            <person name="Ketteman M."/>
            <person name="Madan A."/>
            <person name="Rodrigues S."/>
            <person name="Sanchez A."/>
            <person name="Whiting M."/>
            <person name="Madari A."/>
            <person name="Young A.C."/>
            <person name="Wetherby K.D."/>
            <person name="Granite S.J."/>
            <person name="Kwong P.N."/>
            <person name="Brinkley C.P."/>
            <person name="Pearson R.L."/>
            <person name="Bouffard G.G."/>
            <person name="Blakesly R.W."/>
            <person name="Green E.D."/>
            <person name="Dickson M.C."/>
            <person name="Rodriguez A.C."/>
            <person name="Grimwood J."/>
            <person name="Schmutz J."/>
            <person name="Myers R.M."/>
            <person name="Butterfield Y.S."/>
            <person name="Griffith M."/>
            <person name="Griffith O.L."/>
            <person name="Krzywinski M.I."/>
            <person name="Liao N."/>
            <person name="Morin R."/>
            <person name="Morrin R."/>
            <person name="Palmquist D."/>
            <person name="Petrescu A.S."/>
            <person name="Skalska U."/>
            <person name="Smailus D.E."/>
            <person name="Stott J.M."/>
            <person name="Schnerch A."/>
            <person name="Schein J.E."/>
            <person name="Jones S.J."/>
            <person name="Holt R.A."/>
            <person name="Baross A."/>
            <person name="Marra M.A."/>
            <person name="Clifton S."/>
            <person name="Makowski K.A."/>
            <person name="Bosak S."/>
            <person name="Malek J."/>
        </authorList>
    </citation>
    <scope>NUCLEOTIDE SEQUENCE [LARGE SCALE MRNA]</scope>
    <source>
        <strain evidence="1">FVB/N</strain>
        <tissue evidence="1">Liver</tissue>
    </source>
</reference>
<dbReference type="MGI" id="MGI:4414971">
    <property type="gene designation" value="Gm16551"/>
</dbReference>
<dbReference type="AlphaFoldDB" id="Q8K1C8"/>
<evidence type="ECO:0000313" key="1">
    <source>
        <dbReference type="EMBL" id="AAH23444.1"/>
    </source>
</evidence>
<proteinExistence type="evidence at transcript level"/>
<sequence length="35" mass="3957">MRPDSPFANSIDHGFRRRENSNYCCSGLRAEAGNK</sequence>
<name>Q8K1C8_MOUSE</name>
<accession>Q8K1C8</accession>
<evidence type="ECO:0000313" key="2">
    <source>
        <dbReference type="MGI" id="MGI:4414971"/>
    </source>
</evidence>